<evidence type="ECO:0000313" key="2">
    <source>
        <dbReference type="EMBL" id="MFB9071652.1"/>
    </source>
</evidence>
<feature type="compositionally biased region" description="Low complexity" evidence="1">
    <location>
        <begin position="16"/>
        <end position="34"/>
    </location>
</feature>
<evidence type="ECO:0000256" key="1">
    <source>
        <dbReference type="SAM" id="MobiDB-lite"/>
    </source>
</evidence>
<dbReference type="EMBL" id="JBHMFI010000001">
    <property type="protein sequence ID" value="MFB9071652.1"/>
    <property type="molecule type" value="Genomic_DNA"/>
</dbReference>
<dbReference type="Proteomes" id="UP001589575">
    <property type="component" value="Unassembled WGS sequence"/>
</dbReference>
<organism evidence="2 3">
    <name type="scientific">Citricoccus parietis</name>
    <dbReference type="NCBI Taxonomy" id="592307"/>
    <lineage>
        <taxon>Bacteria</taxon>
        <taxon>Bacillati</taxon>
        <taxon>Actinomycetota</taxon>
        <taxon>Actinomycetes</taxon>
        <taxon>Micrococcales</taxon>
        <taxon>Micrococcaceae</taxon>
        <taxon>Citricoccus</taxon>
    </lineage>
</organism>
<keyword evidence="3" id="KW-1185">Reference proteome</keyword>
<reference evidence="2 3" key="1">
    <citation type="submission" date="2024-09" db="EMBL/GenBank/DDBJ databases">
        <authorList>
            <person name="Sun Q."/>
            <person name="Mori K."/>
        </authorList>
    </citation>
    <scope>NUCLEOTIDE SEQUENCE [LARGE SCALE GENOMIC DNA]</scope>
    <source>
        <strain evidence="2 3">CCM 7609</strain>
    </source>
</reference>
<accession>A0ABV5FY98</accession>
<proteinExistence type="predicted"/>
<comment type="caution">
    <text evidence="2">The sequence shown here is derived from an EMBL/GenBank/DDBJ whole genome shotgun (WGS) entry which is preliminary data.</text>
</comment>
<feature type="region of interest" description="Disordered" evidence="1">
    <location>
        <begin position="99"/>
        <end position="120"/>
    </location>
</feature>
<name>A0ABV5FY98_9MICC</name>
<feature type="region of interest" description="Disordered" evidence="1">
    <location>
        <begin position="1"/>
        <end position="41"/>
    </location>
</feature>
<sequence>MDDGGQPGEGRRQGLTGQRAGRPQGGRPTRPAPGFGTVDPQGDLEVIGCISEGGLPLRESEKATAFWWIVEGLHRVARQSHLGRRNGSPDGLQDLVQHREGDSGRMSGGFPLQDRGRVRDRGTCRPRCRVRLVGKGRQHGSPVPTAAVVGDGHGGELAQGLGAGQAMHDGSGGLLQQCRQVTERELVQRREWGGP</sequence>
<gene>
    <name evidence="2" type="ORF">ACFFX0_10750</name>
</gene>
<protein>
    <submittedName>
        <fullName evidence="2">Uncharacterized protein</fullName>
    </submittedName>
</protein>
<evidence type="ECO:0000313" key="3">
    <source>
        <dbReference type="Proteomes" id="UP001589575"/>
    </source>
</evidence>